<sequence length="128" mass="14189">MVSRLVPLASLVLLLPLGGCYYLTSTGFGSAPKPLPDPYTLMHFEAISLMGTHKSIVDHIYGWITDKDCSSPRAERGEAYCRDWVGKPPPPPQIYCYSTLARPTCYAQPYNEGNDRLIGFVPPTTPIR</sequence>
<dbReference type="Proteomes" id="UP000182983">
    <property type="component" value="Unassembled WGS sequence"/>
</dbReference>
<reference evidence="2" key="1">
    <citation type="submission" date="2016-10" db="EMBL/GenBank/DDBJ databases">
        <authorList>
            <person name="Varghese N."/>
            <person name="Submissions S."/>
        </authorList>
    </citation>
    <scope>NUCLEOTIDE SEQUENCE [LARGE SCALE GENOMIC DNA]</scope>
    <source>
        <strain evidence="2">DSM 13234</strain>
    </source>
</reference>
<organism evidence="1 2">
    <name type="scientific">Magnetospirillum fulvum</name>
    <name type="common">Rhodospirillum fulvum</name>
    <dbReference type="NCBI Taxonomy" id="1082"/>
    <lineage>
        <taxon>Bacteria</taxon>
        <taxon>Pseudomonadati</taxon>
        <taxon>Pseudomonadota</taxon>
        <taxon>Alphaproteobacteria</taxon>
        <taxon>Rhodospirillales</taxon>
        <taxon>Rhodospirillaceae</taxon>
        <taxon>Magnetospirillum</taxon>
    </lineage>
</organism>
<name>A0A1H6HRJ0_MAGFU</name>
<accession>A0A1H6HRJ0</accession>
<evidence type="ECO:0000313" key="1">
    <source>
        <dbReference type="EMBL" id="SEH38121.1"/>
    </source>
</evidence>
<keyword evidence="2" id="KW-1185">Reference proteome</keyword>
<gene>
    <name evidence="1" type="ORF">SAMN04244559_02037</name>
</gene>
<dbReference type="AlphaFoldDB" id="A0A1H6HRJ0"/>
<evidence type="ECO:0000313" key="2">
    <source>
        <dbReference type="Proteomes" id="UP000182983"/>
    </source>
</evidence>
<dbReference type="EMBL" id="FNWO01000007">
    <property type="protein sequence ID" value="SEH38121.1"/>
    <property type="molecule type" value="Genomic_DNA"/>
</dbReference>
<protein>
    <submittedName>
        <fullName evidence="1">Uncharacterized protein</fullName>
    </submittedName>
</protein>
<proteinExistence type="predicted"/>
<dbReference type="RefSeq" id="WP_074768175.1">
    <property type="nucleotide sequence ID" value="NZ_FNWO01000007.1"/>
</dbReference>
<dbReference type="OrthoDB" id="7362049at2"/>